<evidence type="ECO:0000313" key="3">
    <source>
        <dbReference type="EMBL" id="KTB34824.1"/>
    </source>
</evidence>
<gene>
    <name evidence="3" type="ORF">WG66_12597</name>
</gene>
<dbReference type="PANTHER" id="PTHR47072">
    <property type="match status" value="1"/>
</dbReference>
<organism evidence="3 4">
    <name type="scientific">Moniliophthora roreri</name>
    <name type="common">Frosty pod rot fungus</name>
    <name type="synonym">Monilia roreri</name>
    <dbReference type="NCBI Taxonomy" id="221103"/>
    <lineage>
        <taxon>Eukaryota</taxon>
        <taxon>Fungi</taxon>
        <taxon>Dikarya</taxon>
        <taxon>Basidiomycota</taxon>
        <taxon>Agaricomycotina</taxon>
        <taxon>Agaricomycetes</taxon>
        <taxon>Agaricomycetidae</taxon>
        <taxon>Agaricales</taxon>
        <taxon>Marasmiineae</taxon>
        <taxon>Marasmiaceae</taxon>
        <taxon>Moniliophthora</taxon>
    </lineage>
</organism>
<evidence type="ECO:0000256" key="1">
    <source>
        <dbReference type="SAM" id="MobiDB-lite"/>
    </source>
</evidence>
<dbReference type="PANTHER" id="PTHR47072:SF4">
    <property type="entry name" value="MYB_SANT-LIKE DOMAIN-CONTAINING PROTEIN"/>
    <property type="match status" value="1"/>
</dbReference>
<evidence type="ECO:0000313" key="4">
    <source>
        <dbReference type="Proteomes" id="UP000054988"/>
    </source>
</evidence>
<dbReference type="InterPro" id="IPR024752">
    <property type="entry name" value="Myb/SANT-like_dom"/>
</dbReference>
<comment type="caution">
    <text evidence="3">The sequence shown here is derived from an EMBL/GenBank/DDBJ whole genome shotgun (WGS) entry which is preliminary data.</text>
</comment>
<feature type="domain" description="Myb/SANT-like" evidence="2">
    <location>
        <begin position="22"/>
        <end position="115"/>
    </location>
</feature>
<feature type="compositionally biased region" description="Polar residues" evidence="1">
    <location>
        <begin position="169"/>
        <end position="219"/>
    </location>
</feature>
<sequence>MPPKGKKKKDSDDTGTEKGRCTWLDAEDAILIDELCIQKDLGMQAQNGWKKPVWSNVKRQLEKEFGVQKPEKVEKKIQDHWQNKLKSDYKDVHSLVQTSGFGYESETKCVIASPESNQHNAHYWHKHNYPYWDDMLYINEGIMATGKGAFHPALPDATFPEATEATAGASDTLQCPPTPQPSQSAPEQANEVTTTKDNSQSDSDATSLATTPAPSSQKCQRAPSDISEDAVQDVAAALYAMPLQFNAEATPQRRQKAVKLLEDDGELSDEEFTQACKLFGRDSGVVDMFTAISSKTRRTAYIQSELEETTILFYTAFE</sequence>
<evidence type="ECO:0000259" key="2">
    <source>
        <dbReference type="Pfam" id="PF12776"/>
    </source>
</evidence>
<accession>A0A0W0FEQ6</accession>
<feature type="region of interest" description="Disordered" evidence="1">
    <location>
        <begin position="163"/>
        <end position="227"/>
    </location>
</feature>
<dbReference type="Proteomes" id="UP000054988">
    <property type="component" value="Unassembled WGS sequence"/>
</dbReference>
<dbReference type="Pfam" id="PF12776">
    <property type="entry name" value="Myb_DNA-bind_3"/>
    <property type="match status" value="1"/>
</dbReference>
<protein>
    <recommendedName>
        <fullName evidence="2">Myb/SANT-like domain-containing protein</fullName>
    </recommendedName>
</protein>
<dbReference type="AlphaFoldDB" id="A0A0W0FEQ6"/>
<name>A0A0W0FEQ6_MONRR</name>
<dbReference type="EMBL" id="LATX01002030">
    <property type="protein sequence ID" value="KTB34824.1"/>
    <property type="molecule type" value="Genomic_DNA"/>
</dbReference>
<reference evidence="3 4" key="1">
    <citation type="submission" date="2015-12" db="EMBL/GenBank/DDBJ databases">
        <title>Draft genome sequence of Moniliophthora roreri, the causal agent of frosty pod rot of cacao.</title>
        <authorList>
            <person name="Aime M.C."/>
            <person name="Diaz-Valderrama J.R."/>
            <person name="Kijpornyongpan T."/>
            <person name="Phillips-Mora W."/>
        </authorList>
    </citation>
    <scope>NUCLEOTIDE SEQUENCE [LARGE SCALE GENOMIC DNA]</scope>
    <source>
        <strain evidence="3 4">MCA 2952</strain>
    </source>
</reference>
<proteinExistence type="predicted"/>